<sequence length="107" mass="11793">MDWTDEELQAIVDEHALVLFMKGTPNEPQCGFSNRAAQVLQQLGEPFAAVNILTDPRAIPSVCNWADFPTMPQVYVHGELIGGSDIALEMLQDGSLREMFDAGRDSN</sequence>
<dbReference type="AlphaFoldDB" id="A0A1B1TFW1"/>
<keyword evidence="2" id="KW-0001">2Fe-2S</keyword>
<name>A0A1B1TFW1_9ARCH</name>
<evidence type="ECO:0000259" key="4">
    <source>
        <dbReference type="Pfam" id="PF00462"/>
    </source>
</evidence>
<reference evidence="5" key="1">
    <citation type="submission" date="2014-11" db="EMBL/GenBank/DDBJ databases">
        <authorList>
            <person name="Zhu J."/>
            <person name="Qi W."/>
            <person name="Song R."/>
        </authorList>
    </citation>
    <scope>NUCLEOTIDE SEQUENCE</scope>
</reference>
<protein>
    <submittedName>
        <fullName evidence="5">Putative monothiol glutaredoxin</fullName>
    </submittedName>
</protein>
<dbReference type="InterPro" id="IPR002109">
    <property type="entry name" value="Glutaredoxin"/>
</dbReference>
<dbReference type="SUPFAM" id="SSF52833">
    <property type="entry name" value="Thioredoxin-like"/>
    <property type="match status" value="1"/>
</dbReference>
<dbReference type="Pfam" id="PF00462">
    <property type="entry name" value="Glutaredoxin"/>
    <property type="match status" value="1"/>
</dbReference>
<evidence type="ECO:0000256" key="1">
    <source>
        <dbReference type="ARBA" id="ARBA00009630"/>
    </source>
</evidence>
<evidence type="ECO:0000256" key="3">
    <source>
        <dbReference type="ARBA" id="ARBA00023284"/>
    </source>
</evidence>
<dbReference type="GO" id="GO:0051537">
    <property type="term" value="F:2 iron, 2 sulfur cluster binding"/>
    <property type="evidence" value="ECO:0007669"/>
    <property type="project" value="UniProtKB-KW"/>
</dbReference>
<evidence type="ECO:0000313" key="5">
    <source>
        <dbReference type="EMBL" id="ANV81156.1"/>
    </source>
</evidence>
<reference evidence="5" key="2">
    <citation type="journal article" date="2015" name="ISME J.">
        <title>A new class of marine Euryarchaeota group II from the Mediterranean deep chlorophyll maximum.</title>
        <authorList>
            <person name="Martin-Cuadrado A.B."/>
            <person name="Garcia-Heredia I."/>
            <person name="Molto A.G."/>
            <person name="Lopez-Ubeda R."/>
            <person name="Kimes N."/>
            <person name="Lopez-Garcia P."/>
            <person name="Moreira D."/>
            <person name="Rodriguez-Valera F."/>
        </authorList>
    </citation>
    <scope>NUCLEOTIDE SEQUENCE</scope>
</reference>
<keyword evidence="2" id="KW-0411">Iron-sulfur</keyword>
<keyword evidence="2" id="KW-0479">Metal-binding</keyword>
<dbReference type="PANTHER" id="PTHR10293">
    <property type="entry name" value="GLUTAREDOXIN FAMILY MEMBER"/>
    <property type="match status" value="1"/>
</dbReference>
<dbReference type="InterPro" id="IPR004480">
    <property type="entry name" value="Monothiol_GRX-rel"/>
</dbReference>
<feature type="domain" description="Glutaredoxin" evidence="4">
    <location>
        <begin position="18"/>
        <end position="81"/>
    </location>
</feature>
<dbReference type="GO" id="GO:0015036">
    <property type="term" value="F:disulfide oxidoreductase activity"/>
    <property type="evidence" value="ECO:0007669"/>
    <property type="project" value="InterPro"/>
</dbReference>
<dbReference type="Gene3D" id="3.40.30.10">
    <property type="entry name" value="Glutaredoxin"/>
    <property type="match status" value="1"/>
</dbReference>
<dbReference type="PANTHER" id="PTHR10293:SF16">
    <property type="entry name" value="GLUTAREDOXIN-RELATED PROTEIN 5, MITOCHONDRIAL"/>
    <property type="match status" value="1"/>
</dbReference>
<organism evidence="5">
    <name type="scientific">uncultured Poseidoniia archaeon</name>
    <dbReference type="NCBI Taxonomy" id="1697135"/>
    <lineage>
        <taxon>Archaea</taxon>
        <taxon>Methanobacteriati</taxon>
        <taxon>Thermoplasmatota</taxon>
        <taxon>Candidatus Poseidoniia</taxon>
        <taxon>environmental samples</taxon>
    </lineage>
</organism>
<dbReference type="PIRSF" id="PIRSF005894">
    <property type="entry name" value="Monothiol_GRX"/>
    <property type="match status" value="1"/>
</dbReference>
<dbReference type="InterPro" id="IPR036249">
    <property type="entry name" value="Thioredoxin-like_sf"/>
</dbReference>
<dbReference type="InterPro" id="IPR014434">
    <property type="entry name" value="Monothiol_GRX"/>
</dbReference>
<keyword evidence="2" id="KW-0408">Iron</keyword>
<comment type="similarity">
    <text evidence="1">Belongs to the glutaredoxin family. Monothiol subfamily.</text>
</comment>
<evidence type="ECO:0000256" key="2">
    <source>
        <dbReference type="ARBA" id="ARBA00022714"/>
    </source>
</evidence>
<accession>A0A1B1TFW1</accession>
<dbReference type="PROSITE" id="PS51354">
    <property type="entry name" value="GLUTAREDOXIN_2"/>
    <property type="match status" value="1"/>
</dbReference>
<keyword evidence="3" id="KW-0676">Redox-active center</keyword>
<dbReference type="EMBL" id="KP211925">
    <property type="protein sequence ID" value="ANV81156.1"/>
    <property type="molecule type" value="Genomic_DNA"/>
</dbReference>
<proteinExistence type="inferred from homology"/>